<organism evidence="1 2">
    <name type="scientific">Coniophora puteana (strain RWD-64-598)</name>
    <name type="common">Brown rot fungus</name>
    <dbReference type="NCBI Taxonomy" id="741705"/>
    <lineage>
        <taxon>Eukaryota</taxon>
        <taxon>Fungi</taxon>
        <taxon>Dikarya</taxon>
        <taxon>Basidiomycota</taxon>
        <taxon>Agaricomycotina</taxon>
        <taxon>Agaricomycetes</taxon>
        <taxon>Agaricomycetidae</taxon>
        <taxon>Boletales</taxon>
        <taxon>Coniophorineae</taxon>
        <taxon>Coniophoraceae</taxon>
        <taxon>Coniophora</taxon>
    </lineage>
</organism>
<dbReference type="GeneID" id="19206121"/>
<dbReference type="AlphaFoldDB" id="R7SDN5"/>
<gene>
    <name evidence="1" type="ORF">CONPUDRAFT_16898</name>
</gene>
<dbReference type="Proteomes" id="UP000053558">
    <property type="component" value="Unassembled WGS sequence"/>
</dbReference>
<accession>R7SDN5</accession>
<keyword evidence="2" id="KW-1185">Reference proteome</keyword>
<dbReference type="EMBL" id="JH711613">
    <property type="protein sequence ID" value="EIW73872.1"/>
    <property type="molecule type" value="Genomic_DNA"/>
</dbReference>
<dbReference type="KEGG" id="cput:CONPUDRAFT_16898"/>
<protein>
    <submittedName>
        <fullName evidence="1">Uncharacterized protein</fullName>
    </submittedName>
</protein>
<dbReference type="OrthoDB" id="3183767at2759"/>
<sequence>DVDYNSLQLDSFVIDKDIVHEHKTVRVNYTTYDLRREQDVVNPRSRADIMTLSQESPADNNSHPYWYARVVYIFHLNVRFRNEDPSALRQIDILLVRWLQRDTSQRCGFKARRLPRVAFYPLGSSQCWDFIDPSTVIRSAHIIPVFKRG</sequence>
<feature type="non-terminal residue" evidence="1">
    <location>
        <position position="149"/>
    </location>
</feature>
<dbReference type="OMA" id="PRTHPNI"/>
<evidence type="ECO:0000313" key="2">
    <source>
        <dbReference type="Proteomes" id="UP000053558"/>
    </source>
</evidence>
<reference evidence="2" key="1">
    <citation type="journal article" date="2012" name="Science">
        <title>The Paleozoic origin of enzymatic lignin decomposition reconstructed from 31 fungal genomes.</title>
        <authorList>
            <person name="Floudas D."/>
            <person name="Binder M."/>
            <person name="Riley R."/>
            <person name="Barry K."/>
            <person name="Blanchette R.A."/>
            <person name="Henrissat B."/>
            <person name="Martinez A.T."/>
            <person name="Otillar R."/>
            <person name="Spatafora J.W."/>
            <person name="Yadav J.S."/>
            <person name="Aerts A."/>
            <person name="Benoit I."/>
            <person name="Boyd A."/>
            <person name="Carlson A."/>
            <person name="Copeland A."/>
            <person name="Coutinho P.M."/>
            <person name="de Vries R.P."/>
            <person name="Ferreira P."/>
            <person name="Findley K."/>
            <person name="Foster B."/>
            <person name="Gaskell J."/>
            <person name="Glotzer D."/>
            <person name="Gorecki P."/>
            <person name="Heitman J."/>
            <person name="Hesse C."/>
            <person name="Hori C."/>
            <person name="Igarashi K."/>
            <person name="Jurgens J.A."/>
            <person name="Kallen N."/>
            <person name="Kersten P."/>
            <person name="Kohler A."/>
            <person name="Kuees U."/>
            <person name="Kumar T.K.A."/>
            <person name="Kuo A."/>
            <person name="LaButti K."/>
            <person name="Larrondo L.F."/>
            <person name="Lindquist E."/>
            <person name="Ling A."/>
            <person name="Lombard V."/>
            <person name="Lucas S."/>
            <person name="Lundell T."/>
            <person name="Martin R."/>
            <person name="McLaughlin D.J."/>
            <person name="Morgenstern I."/>
            <person name="Morin E."/>
            <person name="Murat C."/>
            <person name="Nagy L.G."/>
            <person name="Nolan M."/>
            <person name="Ohm R.A."/>
            <person name="Patyshakuliyeva A."/>
            <person name="Rokas A."/>
            <person name="Ruiz-Duenas F.J."/>
            <person name="Sabat G."/>
            <person name="Salamov A."/>
            <person name="Samejima M."/>
            <person name="Schmutz J."/>
            <person name="Slot J.C."/>
            <person name="St John F."/>
            <person name="Stenlid J."/>
            <person name="Sun H."/>
            <person name="Sun S."/>
            <person name="Syed K."/>
            <person name="Tsang A."/>
            <person name="Wiebenga A."/>
            <person name="Young D."/>
            <person name="Pisabarro A."/>
            <person name="Eastwood D.C."/>
            <person name="Martin F."/>
            <person name="Cullen D."/>
            <person name="Grigoriev I.V."/>
            <person name="Hibbett D.S."/>
        </authorList>
    </citation>
    <scope>NUCLEOTIDE SEQUENCE [LARGE SCALE GENOMIC DNA]</scope>
    <source>
        <strain evidence="2">RWD-64-598 SS2</strain>
    </source>
</reference>
<name>R7SDN5_CONPW</name>
<evidence type="ECO:0000313" key="1">
    <source>
        <dbReference type="EMBL" id="EIW73872.1"/>
    </source>
</evidence>
<proteinExistence type="predicted"/>
<feature type="non-terminal residue" evidence="1">
    <location>
        <position position="1"/>
    </location>
</feature>
<dbReference type="RefSeq" id="XP_007775948.1">
    <property type="nucleotide sequence ID" value="XM_007777758.1"/>
</dbReference>